<dbReference type="SUPFAM" id="SSF47226">
    <property type="entry name" value="Histidine-containing phosphotransfer domain, HPT domain"/>
    <property type="match status" value="2"/>
</dbReference>
<feature type="domain" description="Scaffold protein FimL second" evidence="2">
    <location>
        <begin position="140"/>
        <end position="273"/>
    </location>
</feature>
<evidence type="ECO:0000259" key="2">
    <source>
        <dbReference type="Pfam" id="PF26379"/>
    </source>
</evidence>
<organism evidence="3 4">
    <name type="scientific">Bacterioplanes sanyensis</name>
    <dbReference type="NCBI Taxonomy" id="1249553"/>
    <lineage>
        <taxon>Bacteria</taxon>
        <taxon>Pseudomonadati</taxon>
        <taxon>Pseudomonadota</taxon>
        <taxon>Gammaproteobacteria</taxon>
        <taxon>Oceanospirillales</taxon>
        <taxon>Oceanospirillaceae</taxon>
        <taxon>Bacterioplanes</taxon>
    </lineage>
</organism>
<accession>A0A222FL33</accession>
<evidence type="ECO:0000313" key="3">
    <source>
        <dbReference type="EMBL" id="ASP39718.1"/>
    </source>
</evidence>
<dbReference type="GO" id="GO:0000160">
    <property type="term" value="P:phosphorelay signal transduction system"/>
    <property type="evidence" value="ECO:0007669"/>
    <property type="project" value="InterPro"/>
</dbReference>
<keyword evidence="4" id="KW-1185">Reference proteome</keyword>
<proteinExistence type="predicted"/>
<dbReference type="KEGG" id="bsan:CHH28_13995"/>
<dbReference type="Pfam" id="PF26379">
    <property type="entry name" value="FimL_2nd"/>
    <property type="match status" value="1"/>
</dbReference>
<dbReference type="EMBL" id="CP022530">
    <property type="protein sequence ID" value="ASP39718.1"/>
    <property type="molecule type" value="Genomic_DNA"/>
</dbReference>
<name>A0A222FL33_9GAMM</name>
<feature type="coiled-coil region" evidence="1">
    <location>
        <begin position="292"/>
        <end position="319"/>
    </location>
</feature>
<evidence type="ECO:0000313" key="4">
    <source>
        <dbReference type="Proteomes" id="UP000202440"/>
    </source>
</evidence>
<sequence>MRSEVASALDQAAMQLDTYSESGDGEQLKAFLEEIQQVRGTFKMLDFRAGERLCEELAETGRAHKGRMLSEQTLSVFTQAVIFLKRYIEFVISGKPVAPSLLLPTINEVRAERSEKPLPEAYFFLVNLRPQLTSPSAEPEARNFSVRRARQLYQLGLIGLIRNDGRRGPLQVMLRAVRRFEKASRSQASWPFWHVATAALEALSEDAFEMTGTRLRLMGLLDRQVRRIQDTEGRAFNEKMPDWLLKELLYIVSLADGGEPVVDAVQRTFRISSGIKEKGLAESRSGLHGPDLSALESLSQALQEELQSVKDQIDLIERTDVSEEALSELIEAMDRIGDTLLVSNLTDASYRTQQLCERLKQLGASGLESELPYLADEVMSIEQDIRGLTQENLSGETLVDPVSLNEARIAVVSESMTALTLIKRAVGSFLDSSGDKLHIKNVGKSLRDVSGALLFLENERVCNMLQQLEEFIARVVSGALEPSESQMEAFADAVTGIEYFLDSLSGQSASADDALSLASDSIDQLRA</sequence>
<dbReference type="AlphaFoldDB" id="A0A222FL33"/>
<reference evidence="3 4" key="1">
    <citation type="submission" date="2017-07" db="EMBL/GenBank/DDBJ databases">
        <title>Annotated genome sequence of Bacterioplanes sanyensis isolated from Red Sea.</title>
        <authorList>
            <person name="Rehman Z.U."/>
        </authorList>
    </citation>
    <scope>NUCLEOTIDE SEQUENCE [LARGE SCALE GENOMIC DNA]</scope>
    <source>
        <strain evidence="3 4">NV9</strain>
    </source>
</reference>
<dbReference type="Proteomes" id="UP000202440">
    <property type="component" value="Chromosome"/>
</dbReference>
<protein>
    <recommendedName>
        <fullName evidence="2">Scaffold protein FimL second domain-containing protein</fullName>
    </recommendedName>
</protein>
<dbReference type="InterPro" id="IPR058661">
    <property type="entry name" value="FimL_2nd"/>
</dbReference>
<gene>
    <name evidence="3" type="ORF">CHH28_13995</name>
</gene>
<dbReference type="InterPro" id="IPR036641">
    <property type="entry name" value="HPT_dom_sf"/>
</dbReference>
<evidence type="ECO:0000256" key="1">
    <source>
        <dbReference type="SAM" id="Coils"/>
    </source>
</evidence>
<keyword evidence="1" id="KW-0175">Coiled coil</keyword>